<evidence type="ECO:0000313" key="1">
    <source>
        <dbReference type="EMBL" id="KYL05189.1"/>
    </source>
</evidence>
<dbReference type="Proteomes" id="UP000075816">
    <property type="component" value="Unassembled WGS sequence"/>
</dbReference>
<gene>
    <name evidence="1" type="ORF">A2J07_00205</name>
</gene>
<sequence>MQIKIQITNNDKIFKIIDDVNEFNMIISEYDCRDVTFDEENGMLVVYGLDSYLRDKILKTDKRIIQIKKLFREVAKEYNAELDELWDEICEQ</sequence>
<accession>A0A162J5U4</accession>
<dbReference type="RefSeq" id="WP_062680633.1">
    <property type="nucleotide sequence ID" value="NZ_LVEA01000001.1"/>
</dbReference>
<comment type="caution">
    <text evidence="1">The sequence shown here is derived from an EMBL/GenBank/DDBJ whole genome shotgun (WGS) entry which is preliminary data.</text>
</comment>
<reference evidence="1 2" key="1">
    <citation type="submission" date="2016-03" db="EMBL/GenBank/DDBJ databases">
        <title>Comparative genomics of human isolates of Fusobacterium necrophorum.</title>
        <authorList>
            <person name="Jensen A."/>
            <person name="Bank S."/>
            <person name="Andersen P.S."/>
            <person name="Kristensen L.H."/>
            <person name="Prag J."/>
        </authorList>
    </citation>
    <scope>NUCLEOTIDE SEQUENCE [LARGE SCALE GENOMIC DNA]</scope>
    <source>
        <strain evidence="1 2">LS_1264</strain>
    </source>
</reference>
<protein>
    <submittedName>
        <fullName evidence="1">Uncharacterized protein</fullName>
    </submittedName>
</protein>
<proteinExistence type="predicted"/>
<dbReference type="AlphaFoldDB" id="A0A162J5U4"/>
<evidence type="ECO:0000313" key="2">
    <source>
        <dbReference type="Proteomes" id="UP000075816"/>
    </source>
</evidence>
<dbReference type="EMBL" id="LVEA01000001">
    <property type="protein sequence ID" value="KYL05189.1"/>
    <property type="molecule type" value="Genomic_DNA"/>
</dbReference>
<name>A0A162J5U4_9FUSO</name>
<organism evidence="1 2">
    <name type="scientific">Fusobacterium necrophorum subsp. funduliforme</name>
    <dbReference type="NCBI Taxonomy" id="143387"/>
    <lineage>
        <taxon>Bacteria</taxon>
        <taxon>Fusobacteriati</taxon>
        <taxon>Fusobacteriota</taxon>
        <taxon>Fusobacteriia</taxon>
        <taxon>Fusobacteriales</taxon>
        <taxon>Fusobacteriaceae</taxon>
        <taxon>Fusobacterium</taxon>
    </lineage>
</organism>